<dbReference type="GO" id="GO:0004519">
    <property type="term" value="F:endonuclease activity"/>
    <property type="evidence" value="ECO:0007669"/>
    <property type="project" value="UniProtKB-KW"/>
</dbReference>
<dbReference type="RefSeq" id="WP_261734391.1">
    <property type="nucleotide sequence ID" value="NZ_JAODOQ010000001.1"/>
</dbReference>
<keyword evidence="4" id="KW-0255">Endonuclease</keyword>
<dbReference type="EMBL" id="JAODOQ010000001">
    <property type="protein sequence ID" value="MCT8988282.1"/>
    <property type="molecule type" value="Genomic_DNA"/>
</dbReference>
<reference evidence="4" key="1">
    <citation type="submission" date="2022-09" db="EMBL/GenBank/DDBJ databases">
        <title>Shewanella sp. KJ10-1 sp.nov, isolated from marine algae.</title>
        <authorList>
            <person name="Butt M."/>
            <person name="Lee J.K."/>
            <person name="Kim J.M."/>
            <person name="Choi D.G."/>
        </authorList>
    </citation>
    <scope>NUCLEOTIDE SEQUENCE</scope>
    <source>
        <strain evidence="4">KJ10-1</strain>
    </source>
</reference>
<dbReference type="Gene3D" id="1.10.10.10">
    <property type="entry name" value="Winged helix-like DNA-binding domain superfamily/Winged helix DNA-binding domain"/>
    <property type="match status" value="1"/>
</dbReference>
<dbReference type="InterPro" id="IPR014832">
    <property type="entry name" value="TnsA_C"/>
</dbReference>
<dbReference type="SUPFAM" id="SSF52980">
    <property type="entry name" value="Restriction endonuclease-like"/>
    <property type="match status" value="1"/>
</dbReference>
<dbReference type="CDD" id="cd22362">
    <property type="entry name" value="TnsA_endonuclease-like"/>
    <property type="match status" value="1"/>
</dbReference>
<dbReference type="Pfam" id="PF08721">
    <property type="entry name" value="Tn7_Tnp_TnsA_C"/>
    <property type="match status" value="1"/>
</dbReference>
<dbReference type="InterPro" id="IPR011335">
    <property type="entry name" value="Restrct_endonuc-II-like"/>
</dbReference>
<keyword evidence="4" id="KW-0540">Nuclease</keyword>
<comment type="caution">
    <text evidence="4">The sequence shown here is derived from an EMBL/GenBank/DDBJ whole genome shotgun (WGS) entry which is preliminary data.</text>
</comment>
<feature type="region of interest" description="Disordered" evidence="1">
    <location>
        <begin position="1"/>
        <end position="21"/>
    </location>
</feature>
<dbReference type="Proteomes" id="UP001431192">
    <property type="component" value="Unassembled WGS sequence"/>
</dbReference>
<protein>
    <submittedName>
        <fullName evidence="4">TnsA endonuclease N-terminal domain-containing protein</fullName>
    </submittedName>
</protein>
<evidence type="ECO:0000259" key="2">
    <source>
        <dbReference type="Pfam" id="PF08721"/>
    </source>
</evidence>
<feature type="domain" description="TnsA endonuclease N-terminal" evidence="3">
    <location>
        <begin position="73"/>
        <end position="161"/>
    </location>
</feature>
<proteinExistence type="predicted"/>
<dbReference type="InterPro" id="IPR036388">
    <property type="entry name" value="WH-like_DNA-bd_sf"/>
</dbReference>
<evidence type="ECO:0000259" key="3">
    <source>
        <dbReference type="Pfam" id="PF08722"/>
    </source>
</evidence>
<dbReference type="InterPro" id="IPR011856">
    <property type="entry name" value="tRNA_endonuc-like_dom_sf"/>
</dbReference>
<organism evidence="4 5">
    <name type="scientific">Shewanella phaeophyticola</name>
    <dbReference type="NCBI Taxonomy" id="2978345"/>
    <lineage>
        <taxon>Bacteria</taxon>
        <taxon>Pseudomonadati</taxon>
        <taxon>Pseudomonadota</taxon>
        <taxon>Gammaproteobacteria</taxon>
        <taxon>Alteromonadales</taxon>
        <taxon>Shewanellaceae</taxon>
        <taxon>Shewanella</taxon>
    </lineage>
</organism>
<accession>A0ABT2P731</accession>
<gene>
    <name evidence="4" type="ORF">N4T56_19900</name>
</gene>
<keyword evidence="5" id="KW-1185">Reference proteome</keyword>
<evidence type="ECO:0000313" key="5">
    <source>
        <dbReference type="Proteomes" id="UP001431192"/>
    </source>
</evidence>
<evidence type="ECO:0000313" key="4">
    <source>
        <dbReference type="EMBL" id="MCT8988282.1"/>
    </source>
</evidence>
<keyword evidence="4" id="KW-0378">Hydrolase</keyword>
<dbReference type="Pfam" id="PF08722">
    <property type="entry name" value="Tn7_TnsA-like_N"/>
    <property type="match status" value="1"/>
</dbReference>
<dbReference type="InterPro" id="IPR014833">
    <property type="entry name" value="TnsA_N"/>
</dbReference>
<sequence>MRDSERPLDPSDEERLKTRGLGSGRSYEPFIKVHEISSTGESFRILGRNSTRPHHLLSRLELSAFLVFDRYQSTTDIKEQYPLPIVDSLSICERLGIKHPQIAGKLKVVTTDLVVELKNRSGIAIAVKYSDDLDDLRVVEKLQIEKVFWEQQGYKWEVFTEQEITPSIKENLEWLHAANQNLDDIYSELSTLDIQLIFKRLKGISKRLSTTCAALDDEYLCEPGFHIGLFRKAVAANLIDAPLNTVFRQWSCSDLSLTKNFSLIIGGLLDVS</sequence>
<feature type="domain" description="TnsA endonuclease C-terminal" evidence="2">
    <location>
        <begin position="163"/>
        <end position="241"/>
    </location>
</feature>
<feature type="compositionally biased region" description="Basic and acidic residues" evidence="1">
    <location>
        <begin position="1"/>
        <end position="17"/>
    </location>
</feature>
<evidence type="ECO:0000256" key="1">
    <source>
        <dbReference type="SAM" id="MobiDB-lite"/>
    </source>
</evidence>
<name>A0ABT2P731_9GAMM</name>
<dbReference type="Gene3D" id="3.40.1350.10">
    <property type="match status" value="1"/>
</dbReference>